<dbReference type="Pfam" id="PF05729">
    <property type="entry name" value="NACHT"/>
    <property type="match status" value="1"/>
</dbReference>
<dbReference type="InterPro" id="IPR007111">
    <property type="entry name" value="NACHT_NTPase"/>
</dbReference>
<dbReference type="PANTHER" id="PTHR46082">
    <property type="entry name" value="ATP/GTP-BINDING PROTEIN-RELATED"/>
    <property type="match status" value="1"/>
</dbReference>
<dbReference type="Pfam" id="PF13374">
    <property type="entry name" value="TPR_10"/>
    <property type="match status" value="2"/>
</dbReference>
<dbReference type="InterPro" id="IPR053137">
    <property type="entry name" value="NLR-like"/>
</dbReference>
<dbReference type="GO" id="GO:0017111">
    <property type="term" value="F:ribonucleoside triphosphate phosphatase activity"/>
    <property type="evidence" value="ECO:0007669"/>
    <property type="project" value="UniProtKB-EC"/>
</dbReference>
<organism evidence="3 4">
    <name type="scientific">Stemphylium lycopersici</name>
    <name type="common">Tomato gray leaf spot disease fungus</name>
    <name type="synonym">Thyrospora lycopersici</name>
    <dbReference type="NCBI Taxonomy" id="183478"/>
    <lineage>
        <taxon>Eukaryota</taxon>
        <taxon>Fungi</taxon>
        <taxon>Dikarya</taxon>
        <taxon>Ascomycota</taxon>
        <taxon>Pezizomycotina</taxon>
        <taxon>Dothideomycetes</taxon>
        <taxon>Pleosporomycetidae</taxon>
        <taxon>Pleosporales</taxon>
        <taxon>Pleosporineae</taxon>
        <taxon>Pleosporaceae</taxon>
        <taxon>Stemphylium</taxon>
    </lineage>
</organism>
<keyword evidence="3" id="KW-0378">Hydrolase</keyword>
<dbReference type="Gene3D" id="1.25.40.10">
    <property type="entry name" value="Tetratricopeptide repeat domain"/>
    <property type="match status" value="4"/>
</dbReference>
<proteinExistence type="predicted"/>
<protein>
    <submittedName>
        <fullName evidence="3">Kinesin</fullName>
        <ecNumber evidence="3">3.6.1.15</ecNumber>
    </submittedName>
</protein>
<dbReference type="NCBIfam" id="NF040586">
    <property type="entry name" value="FxSxx_TPR"/>
    <property type="match status" value="1"/>
</dbReference>
<name>A0A364MST5_STELY</name>
<dbReference type="InterPro" id="IPR019734">
    <property type="entry name" value="TPR_rpt"/>
</dbReference>
<dbReference type="EMBL" id="QGDH01000244">
    <property type="protein sequence ID" value="RAR01836.1"/>
    <property type="molecule type" value="Genomic_DNA"/>
</dbReference>
<keyword evidence="4" id="KW-1185">Reference proteome</keyword>
<reference evidence="4" key="1">
    <citation type="submission" date="2018-05" db="EMBL/GenBank/DDBJ databases">
        <title>Draft genome sequence of Stemphylium lycopersici strain CIDEFI 213.</title>
        <authorList>
            <person name="Medina R."/>
            <person name="Franco M.E.E."/>
            <person name="Lucentini C.G."/>
            <person name="Saparrat M.C.N."/>
            <person name="Balatti P.A."/>
        </authorList>
    </citation>
    <scope>NUCLEOTIDE SEQUENCE [LARGE SCALE GENOMIC DNA]</scope>
    <source>
        <strain evidence="4">CIDEFI 213</strain>
    </source>
</reference>
<dbReference type="SUPFAM" id="SSF48452">
    <property type="entry name" value="TPR-like"/>
    <property type="match status" value="5"/>
</dbReference>
<dbReference type="InterPro" id="IPR011990">
    <property type="entry name" value="TPR-like_helical_dom_sf"/>
</dbReference>
<dbReference type="STRING" id="183478.A0A364MST5"/>
<dbReference type="SMART" id="SM00028">
    <property type="entry name" value="TPR"/>
    <property type="match status" value="14"/>
</dbReference>
<dbReference type="EC" id="3.6.1.15" evidence="3"/>
<feature type="region of interest" description="Disordered" evidence="1">
    <location>
        <begin position="351"/>
        <end position="380"/>
    </location>
</feature>
<dbReference type="InterPro" id="IPR027417">
    <property type="entry name" value="P-loop_NTPase"/>
</dbReference>
<evidence type="ECO:0000256" key="1">
    <source>
        <dbReference type="SAM" id="MobiDB-lite"/>
    </source>
</evidence>
<sequence length="2118" mass="238611">MASTISFGDANAGFQAGIVNGPVSAAFHLPLERPETPPSPSIVIPFARDADFVERGTTLDQLQQRCAAPDARAALVGLGGVGKSQLAIEYAYRTRERSPETWVFWVHASNAVRFEQSYRDIADWVKIAGRRDPQANIFKLVHNWLCDCEQRWLLVLDNLDDARFLLGAQANERGQSVDPKSAASPLRDYLPSCERGSILVTTRNKEAARKLVEQRDIISVEPMNNAEGRALFMKKLGAQEDSGDVTELTAALEYMPLAIVQAAAYISNRAPLFSVAKYLEDFRKSERKRSSLLSYDNGQLHRDWEAKNSIVVTWQISFEYIKQTQPGAADLLSLMSLFDRQSIPEALLRPRTERQKAQTNQTEKVKDDGDTGSEDDISQSSVGYDQFEDDIVALRDFCFVSVDTSGTSFEMHALVQLATRKWLEANGKLEQWKQQFVSNLCAAFPTGEYENWAACRALYPHAKATVGQQPKDESSIAEWATVLYRAAWFAKSTGNIVDAEMLATKAMKARKKVLGQEHEDTLWSVAMVGLAYKLGGRWDEAEKLFVQVMETRKTKLGADHPDTLSSMANLASTYRNQGRWDDAEKLDVQVMETRKMKLGTDHPDTLTSMGNLASTYRNQGRWDEAEKLEVQVLEMRKTKLGADHPDTLSSMANLALTYWNQGRWGDAKELFEQVVETSKTILGADHPSTLSSMANLASTYRNQGRWNDAEKLFVQVVETCKMTLGADHPDTLSSMASLALTHWNQGRWDEAEKLLVQVVETRKIKLGADHPDTLTSISNLASTYRNQGRWDNAEKLLVQVVETRKTKLGTDHPSTLSSMANLASTYRNQGRWDEAEKLEVQVMETSKTKLGADHPDTLSSTANLASTYRNQGRWDDAEKLLVQVVETCKMTLGVDHPDMLSSMASLALTYRNQGRWDEAEKLLVQVVETRKIKLGAEHPSTLSSMANLASTYRNQGRWDEAEKLFVQVMETRKTKLGADHPDTLSSMANLASTYWNQGRWDEAEKLFVQVMETRKTKLGANHPDTLTSMANLASTYRNQGRWDEAEKLEVQVMETSKTKLGADHPDTLSSTANLALTYRNQGRWDDAEKLEVQVLEYRKRLGNEDTIEDSSSISDISDIPSLFSAHSSLDSRSSAGLFGDIHRTATQYLASTLSQDPFLRPLYARALQGIGPKRFSTHHDRLLKKFLADLRLERRDHIHLQAVRFLQNRSRREEVTAQICRSNRPHSSLANQQKWQQILDQEEDRSYRLDHYLEVRGTPLQEMEDEYENIDDIDDDDGNNEDDENEEEEEEEEEEDETEKVQIEKLPNIESVVAILTKGPSFRAFKSSLQSLVNPPTTIREALGSQNIKPLQQLLKKRFEVVAQGEYSWIRELDENGYTRDELAEILFEQANDAPWIYFEPSVYSLPAVQTGVHLPGCVHQFPSSDRSSLHQPATTQVLLSPSGSWRNIIEIVEELCGVAGITPTTRDKEKWDGAIGFEEGNSVATVTCSQPLEIVDSERCTIVSRLRNSLGRFCLAAGHAQAAGLCCDSFTILWLPTQHTSQQLPPDSSVEVCRIDFELPLQLLSRLEDLSAIQNMSPVDVLRARKTASQILRPFVQGSTEVSFDDSVNTGLQICSLATQVVCLGFLSYTQAHARTIRPFFLDTPLKKIRLLGNLASTDGQDWIEASLYSLTCMGDMIQSQVLAFNLMQARIPSLPSTKETVYNLCTNAYDLLDTWGPGDFLIQRTTMMPFAIQIGNGVVYASDWNGNNKFHWSSNTSIVILPQIALDPLGKMVIGTSVVVNGDCRIDAKHCWSISSEFLEPLGTCKPYWERDEKQFGMQAGNYVTLQAIAASHKIPGRTLKQHRLQQDDETLVPFLDNIWAVQVSFCTGVARRVPLREMIADLLPVFAMASKSPHDEAHLWEELLKADIINAFRHNTFRDLLIKLSSQLHQHVLRMIRKIFDVLQHTGLDREGKILVVAWPDERDVYRCFKIACEKETSWAGVLADSEDCATFAYITTRCFETKKIKCSGPSPTWRSTIHVLETAVVLHRRDASSLTSALQHNVTYFFQKPDRLFYVKAQRPDTADVANLITSRMTSPPDIQRRLLVRLTKERKQRARLRERIASDDLAETVAILQ</sequence>
<evidence type="ECO:0000313" key="4">
    <source>
        <dbReference type="Proteomes" id="UP000249619"/>
    </source>
</evidence>
<accession>A0A364MST5</accession>
<gene>
    <name evidence="3" type="ORF">DDE83_008770</name>
</gene>
<evidence type="ECO:0000259" key="2">
    <source>
        <dbReference type="Pfam" id="PF05729"/>
    </source>
</evidence>
<feature type="compositionally biased region" description="Acidic residues" evidence="1">
    <location>
        <begin position="1270"/>
        <end position="1298"/>
    </location>
</feature>
<dbReference type="Pfam" id="PF13424">
    <property type="entry name" value="TPR_12"/>
    <property type="match status" value="6"/>
</dbReference>
<dbReference type="PANTHER" id="PTHR46082:SF6">
    <property type="entry name" value="AAA+ ATPASE DOMAIN-CONTAINING PROTEIN-RELATED"/>
    <property type="match status" value="1"/>
</dbReference>
<comment type="caution">
    <text evidence="3">The sequence shown here is derived from an EMBL/GenBank/DDBJ whole genome shotgun (WGS) entry which is preliminary data.</text>
</comment>
<feature type="domain" description="NACHT" evidence="2">
    <location>
        <begin position="74"/>
        <end position="236"/>
    </location>
</feature>
<dbReference type="Gene3D" id="3.40.50.300">
    <property type="entry name" value="P-loop containing nucleotide triphosphate hydrolases"/>
    <property type="match status" value="1"/>
</dbReference>
<dbReference type="PRINTS" id="PR00381">
    <property type="entry name" value="KINESINLIGHT"/>
</dbReference>
<dbReference type="Proteomes" id="UP000249619">
    <property type="component" value="Unassembled WGS sequence"/>
</dbReference>
<dbReference type="SUPFAM" id="SSF52540">
    <property type="entry name" value="P-loop containing nucleoside triphosphate hydrolases"/>
    <property type="match status" value="1"/>
</dbReference>
<evidence type="ECO:0000313" key="3">
    <source>
        <dbReference type="EMBL" id="RAR01836.1"/>
    </source>
</evidence>
<feature type="region of interest" description="Disordered" evidence="1">
    <location>
        <begin position="1270"/>
        <end position="1303"/>
    </location>
</feature>